<dbReference type="GO" id="GO:0000785">
    <property type="term" value="C:chromatin"/>
    <property type="evidence" value="ECO:0007669"/>
    <property type="project" value="TreeGrafter"/>
</dbReference>
<keyword evidence="8" id="KW-0862">Zinc</keyword>
<dbReference type="InterPro" id="IPR001606">
    <property type="entry name" value="ARID_dom"/>
</dbReference>
<feature type="compositionally biased region" description="Low complexity" evidence="16">
    <location>
        <begin position="1828"/>
        <end position="1845"/>
    </location>
</feature>
<feature type="region of interest" description="Disordered" evidence="16">
    <location>
        <begin position="2212"/>
        <end position="2279"/>
    </location>
</feature>
<comment type="cofactor">
    <cofactor evidence="1">
        <name>Fe(2+)</name>
        <dbReference type="ChEBI" id="CHEBI:29033"/>
    </cofactor>
</comment>
<dbReference type="PANTHER" id="PTHR10694">
    <property type="entry name" value="LYSINE-SPECIFIC DEMETHYLASE"/>
    <property type="match status" value="1"/>
</dbReference>
<dbReference type="InterPro" id="IPR013637">
    <property type="entry name" value="Lys_sp_deMease-like_dom"/>
</dbReference>
<dbReference type="Pfam" id="PF08429">
    <property type="entry name" value="PLU-1"/>
    <property type="match status" value="1"/>
</dbReference>
<dbReference type="EMBL" id="JTDE01001164">
    <property type="protein sequence ID" value="KAF7259517.1"/>
    <property type="molecule type" value="Genomic_DNA"/>
</dbReference>
<dbReference type="PROSITE" id="PS51011">
    <property type="entry name" value="ARID"/>
    <property type="match status" value="1"/>
</dbReference>
<evidence type="ECO:0000256" key="8">
    <source>
        <dbReference type="ARBA" id="ARBA00022833"/>
    </source>
</evidence>
<dbReference type="Proteomes" id="UP000822476">
    <property type="component" value="Unassembled WGS sequence"/>
</dbReference>
<dbReference type="EC" id="1.14.11.67" evidence="4"/>
<dbReference type="Pfam" id="PF02375">
    <property type="entry name" value="JmjN"/>
    <property type="match status" value="1"/>
</dbReference>
<dbReference type="PROSITE" id="PS51184">
    <property type="entry name" value="JMJC"/>
    <property type="match status" value="1"/>
</dbReference>
<gene>
    <name evidence="21" type="ORF">EG68_03120</name>
</gene>
<dbReference type="InterPro" id="IPR003347">
    <property type="entry name" value="JmjC_dom"/>
</dbReference>
<keyword evidence="7 15" id="KW-0863">Zinc-finger</keyword>
<dbReference type="GO" id="GO:0003677">
    <property type="term" value="F:DNA binding"/>
    <property type="evidence" value="ECO:0007669"/>
    <property type="project" value="InterPro"/>
</dbReference>
<dbReference type="Gene3D" id="1.10.150.60">
    <property type="entry name" value="ARID DNA-binding domain"/>
    <property type="match status" value="1"/>
</dbReference>
<comment type="caution">
    <text evidence="21">The sequence shown here is derived from an EMBL/GenBank/DDBJ whole genome shotgun (WGS) entry which is preliminary data.</text>
</comment>
<evidence type="ECO:0000256" key="13">
    <source>
        <dbReference type="ARBA" id="ARBA00023242"/>
    </source>
</evidence>
<keyword evidence="13" id="KW-0539">Nucleus</keyword>
<dbReference type="PROSITE" id="PS51183">
    <property type="entry name" value="JMJN"/>
    <property type="match status" value="1"/>
</dbReference>
<feature type="domain" description="PHD-type" evidence="17">
    <location>
        <begin position="1338"/>
        <end position="1390"/>
    </location>
</feature>
<feature type="compositionally biased region" description="Polar residues" evidence="16">
    <location>
        <begin position="874"/>
        <end position="893"/>
    </location>
</feature>
<keyword evidence="11" id="KW-0560">Oxidoreductase</keyword>
<evidence type="ECO:0000256" key="10">
    <source>
        <dbReference type="ARBA" id="ARBA00022964"/>
    </source>
</evidence>
<feature type="region of interest" description="Disordered" evidence="16">
    <location>
        <begin position="1993"/>
        <end position="2060"/>
    </location>
</feature>
<feature type="domain" description="JmjC" evidence="20">
    <location>
        <begin position="336"/>
        <end position="502"/>
    </location>
</feature>
<feature type="region of interest" description="Disordered" evidence="16">
    <location>
        <begin position="1526"/>
        <end position="1584"/>
    </location>
</feature>
<dbReference type="SUPFAM" id="SSF51197">
    <property type="entry name" value="Clavaminate synthase-like"/>
    <property type="match status" value="1"/>
</dbReference>
<keyword evidence="12" id="KW-0408">Iron</keyword>
<evidence type="ECO:0000259" key="18">
    <source>
        <dbReference type="PROSITE" id="PS51011"/>
    </source>
</evidence>
<dbReference type="PROSITE" id="PS01359">
    <property type="entry name" value="ZF_PHD_1"/>
    <property type="match status" value="1"/>
</dbReference>
<dbReference type="SMART" id="SM00249">
    <property type="entry name" value="PHD"/>
    <property type="match status" value="3"/>
</dbReference>
<protein>
    <recommendedName>
        <fullName evidence="4">[histone H3]-trimethyl-L-lysine(4) demethylase</fullName>
        <ecNumber evidence="4">1.14.11.67</ecNumber>
    </recommendedName>
</protein>
<feature type="compositionally biased region" description="Basic and acidic residues" evidence="16">
    <location>
        <begin position="1690"/>
        <end position="1705"/>
    </location>
</feature>
<dbReference type="PANTHER" id="PTHR10694:SF33">
    <property type="entry name" value="LYSINE-SPECIFIC DEMETHYLASE 5"/>
    <property type="match status" value="1"/>
</dbReference>
<dbReference type="OrthoDB" id="1678912at2759"/>
<dbReference type="GO" id="GO:0034647">
    <property type="term" value="F:histone H3K4me/H3K4me2/H3K4me3 demethylase activity"/>
    <property type="evidence" value="ECO:0007669"/>
    <property type="project" value="UniProtKB-EC"/>
</dbReference>
<dbReference type="InterPro" id="IPR004198">
    <property type="entry name" value="Znf_C5HC2"/>
</dbReference>
<dbReference type="Gene3D" id="2.60.120.650">
    <property type="entry name" value="Cupin"/>
    <property type="match status" value="1"/>
</dbReference>
<dbReference type="Gene3D" id="3.30.40.10">
    <property type="entry name" value="Zinc/RING finger domain, C3HC4 (zinc finger)"/>
    <property type="match status" value="3"/>
</dbReference>
<dbReference type="SUPFAM" id="SSF46774">
    <property type="entry name" value="ARID-like"/>
    <property type="match status" value="1"/>
</dbReference>
<reference evidence="21" key="1">
    <citation type="submission" date="2019-07" db="EMBL/GenBank/DDBJ databases">
        <title>Annotation for the trematode Paragonimus miyazaki's.</title>
        <authorList>
            <person name="Choi Y.-J."/>
        </authorList>
    </citation>
    <scope>NUCLEOTIDE SEQUENCE</scope>
    <source>
        <strain evidence="21">Japan</strain>
    </source>
</reference>
<dbReference type="PROSITE" id="PS50016">
    <property type="entry name" value="ZF_PHD_2"/>
    <property type="match status" value="2"/>
</dbReference>
<feature type="compositionally biased region" description="Low complexity" evidence="16">
    <location>
        <begin position="2221"/>
        <end position="2234"/>
    </location>
</feature>
<evidence type="ECO:0000256" key="5">
    <source>
        <dbReference type="ARBA" id="ARBA00022723"/>
    </source>
</evidence>
<keyword evidence="9" id="KW-0156">Chromatin regulator</keyword>
<accession>A0A8S9Z8P5</accession>
<feature type="domain" description="ARID" evidence="18">
    <location>
        <begin position="76"/>
        <end position="166"/>
    </location>
</feature>
<feature type="region of interest" description="Disordered" evidence="16">
    <location>
        <begin position="1676"/>
        <end position="1714"/>
    </location>
</feature>
<keyword evidence="6" id="KW-0677">Repeat</keyword>
<evidence type="ECO:0000256" key="4">
    <source>
        <dbReference type="ARBA" id="ARBA00012902"/>
    </source>
</evidence>
<feature type="domain" description="JmjN" evidence="19">
    <location>
        <begin position="11"/>
        <end position="52"/>
    </location>
</feature>
<feature type="compositionally biased region" description="Polar residues" evidence="16">
    <location>
        <begin position="2008"/>
        <end position="2017"/>
    </location>
</feature>
<dbReference type="SMART" id="SM00558">
    <property type="entry name" value="JmjC"/>
    <property type="match status" value="1"/>
</dbReference>
<sequence>MDLSFVRPDEAPIFSPSPEEFKDPLLYISSISPLASKYGICKIRPPQNWRPTFCPNSATFSFAPRIQNLSDICAYNRVKRTFITSVISFWEAQESTLFAPYIKGKLVDIFRLWKVVQSHGGFEVVCEQKLWCSVSQQLGFGAIPQYAAALCAQYKRILSPYERFLVQKKSTCDISDVPRRQIANHKRKITVKKLTCSVCGVGKDEDYLLLCDDCETLGACHTYCLQPPLSDVPKGSWFCPKCVSRRFNKLHRVETFGFKRSRRQRTLENFANFADDFKMKHFGKPSCMISLTEVETEFWRLMHSEDTDVVVEYGADLSAHEFGSGFPVAPRDNADEYVTSPWNLNNLSVAERSALRFLPRDISGMIVPWVYVGMVFSCFCWHTEDHWSYSINYLHTGSPKTWYGVPTDSADAFETAMRAEVPELFEVSPDLLHHITTMLSPSKIQAHGVPVYRLDQLAGEFVITFPRAYHAGFNQGFNFAEAVNFCPPDWFEMGQSCIEHYAVFRRAPVFSHAELLCRMTLSEEPLSVEFLVVVLKQLRNLFATERDLRRHLARLGVRRAERMVFEDSDDDQRECAMCRTTLYLSALACKCSPSMVCLTHHEARTCCAHEEQVMRYRYGLDELSESIDKLNGQLEDYRRWQHLVEQAVQMSSGEKIVDPVFHPQTEFDDVKRLEHLVGDNSSPSSLSSTKVTETERLNTKCELHDKLSYSDSWAQKLPSPKLEPCSSEHKMKDPELSSLADLRELVSIGHHRKYPQSDMDKLTRLVRTLEECSVIARDLLHSYRLACAKDSNLSSNACIVKAQPSDTESESSVTSEDSSSEEVQDGEMATASDNSQKILESPKQVKLEKQSIEGSPISSPRRVQKGREVVPETLDQSMSSRVAPTEPSQPSIISENKLNSTTVCKFSLAEFDSWMRIAANFRHFLPELLELDQMQARLISWRERTTELILTCDQPACSNDAGVVESMLSISLVDDLLRFADAIIVDLPETIRLKKIHECLSWREAVQSTLDQSATVSVETDAQHEPSLDYLCELQAWGELLSSTIAYVNVDQSNELSLFTPQTTLDTVLTECSRKLLTVIESAKRVEERFISLKNASAGSVSLDEVLKILETTTSLPIWLPVAQEIKQLCAHAQLTAQRFETIEKLLVASPFGLPMRPLDPHAFPNGLYEQLALGTIDCTSHKWKACVETILDEESESPIHCPQLNGLLELLNFVNLCRDRAIQLFLKPRTKLTLLEALLPRSDRSLEFLINLDAGSHTESAWAGKRSSRNPGSNLPAYDSFCKENALEFVQALVSCESVGQLYDSVYHRFVEAELNLLHRLRGSNMFKSRSKNQQTVTYCVCRKTGFFGFMVQCELCRDWFHGRCAMLPYLKETETDRLRYMCPRCERTLRPDLEQVLHILDELVRILPVAQANTGGSPSGPNRRVLCLVRLPEFVALQMLCERAFLFIRHLRSTIQSNHELSQAVAKYEQFAGLKMPLYGCSEDLESISTESAESVSSSNYPIKAFHRLGGGQSGSRIAHSASKLATRLDQKHSRSPSSGPACELEPSASGPGSHFLKSRKSSTLVRDGIGRQGVDRNREPETEAAEALAGMSSTMFNLTESERRPCLSPTESHASRSSLISSTTWSLQLQAERNVMVGNSSLHPQKASYRSKPISMSPAHMSMQNTTDAFSAHSNISQSETGSHMRPRNEDREVQSHSDRQSQSRQPAKYFNCSLSPDARKLLETLIMEASLLEVSLPQTRWLWQLHLASDPENTTNGATKPHLARLEEMKLKRRFLHQLCQTKESGRLPAGIKRKRAPTARSGEDGVPDRAEEMLDIGMEGYTSFSPSSSESSERNAPVSSFNRIKLESGTRPQKVGVRNRRETIVKRKPYRVRSSGLSKSITRRYDLSRIGRLQTIRRSLNGHRFGTSIPSNSARTGLSQHVKYHLGPKVYQHRAVAAVLKSQFARERNETHPSGNIGGQGVRIRGRRSYRGSPFDVDHRGSSAGHMLDDCFSSHSEEPYGSSDEQTCTSTGPLRKAPTREHRPTGPRRRASRAVSALGRERGVSSQSGSAHAVTDEDDCAASPCQHPRTGTVEWIACDSCGQWFHQLCVGIRNKNQVPKDFICTTCMKHSQTLTSVHQKRRLALDPARVHPSQFSGLHATMPMREFPRRRSHLNSNLSSRCPVGWASGGKPVGFGSRHPANSSAFRVDDNVAAYSRAADLDSANQVTDSHWTNYSPSSSPDESNSRASKLPTFASNEPHSSNTSSYSGLRQAVSQRGSSENCPPSLSVQPLQNVEIKDPTEVLLEAIDVVNAKTAQPESN</sequence>
<feature type="compositionally biased region" description="Polar residues" evidence="16">
    <location>
        <begin position="1676"/>
        <end position="1685"/>
    </location>
</feature>
<dbReference type="InterPro" id="IPR019786">
    <property type="entry name" value="Zinc_finger_PHD-type_CS"/>
</dbReference>
<evidence type="ECO:0000259" key="19">
    <source>
        <dbReference type="PROSITE" id="PS51183"/>
    </source>
</evidence>
<evidence type="ECO:0000256" key="7">
    <source>
        <dbReference type="ARBA" id="ARBA00022771"/>
    </source>
</evidence>
<evidence type="ECO:0000313" key="21">
    <source>
        <dbReference type="EMBL" id="KAF7259517.1"/>
    </source>
</evidence>
<name>A0A8S9Z8P5_9TREM</name>
<feature type="region of interest" description="Disordered" evidence="16">
    <location>
        <begin position="1794"/>
        <end position="1813"/>
    </location>
</feature>
<proteinExistence type="inferred from homology"/>
<comment type="subcellular location">
    <subcellularLocation>
        <location evidence="2">Nucleus</location>
    </subcellularLocation>
</comment>
<organism evidence="21 22">
    <name type="scientific">Paragonimus skrjabini miyazakii</name>
    <dbReference type="NCBI Taxonomy" id="59628"/>
    <lineage>
        <taxon>Eukaryota</taxon>
        <taxon>Metazoa</taxon>
        <taxon>Spiralia</taxon>
        <taxon>Lophotrochozoa</taxon>
        <taxon>Platyhelminthes</taxon>
        <taxon>Trematoda</taxon>
        <taxon>Digenea</taxon>
        <taxon>Plagiorchiida</taxon>
        <taxon>Troglotremata</taxon>
        <taxon>Troglotrematidae</taxon>
        <taxon>Paragonimus</taxon>
    </lineage>
</organism>
<evidence type="ECO:0000256" key="11">
    <source>
        <dbReference type="ARBA" id="ARBA00023002"/>
    </source>
</evidence>
<dbReference type="InterPro" id="IPR048615">
    <property type="entry name" value="KDM5_C-hel"/>
</dbReference>
<evidence type="ECO:0000256" key="3">
    <source>
        <dbReference type="ARBA" id="ARBA00006801"/>
    </source>
</evidence>
<dbReference type="GO" id="GO:0006355">
    <property type="term" value="P:regulation of DNA-templated transcription"/>
    <property type="evidence" value="ECO:0007669"/>
    <property type="project" value="TreeGrafter"/>
</dbReference>
<feature type="region of interest" description="Disordered" evidence="16">
    <location>
        <begin position="1825"/>
        <end position="1861"/>
    </location>
</feature>
<evidence type="ECO:0000256" key="14">
    <source>
        <dbReference type="ARBA" id="ARBA00048734"/>
    </source>
</evidence>
<dbReference type="CDD" id="cd15519">
    <property type="entry name" value="PHD1_Lid2p_like"/>
    <property type="match status" value="1"/>
</dbReference>
<dbReference type="InterPro" id="IPR003349">
    <property type="entry name" value="JmjN"/>
</dbReference>
<evidence type="ECO:0000256" key="9">
    <source>
        <dbReference type="ARBA" id="ARBA00022853"/>
    </source>
</evidence>
<feature type="compositionally biased region" description="Polar residues" evidence="16">
    <location>
        <begin position="2239"/>
        <end position="2278"/>
    </location>
</feature>
<evidence type="ECO:0000259" key="20">
    <source>
        <dbReference type="PROSITE" id="PS51184"/>
    </source>
</evidence>
<feature type="domain" description="PHD-type" evidence="17">
    <location>
        <begin position="193"/>
        <end position="245"/>
    </location>
</feature>
<dbReference type="Pfam" id="PF02373">
    <property type="entry name" value="JmjC"/>
    <property type="match status" value="1"/>
</dbReference>
<dbReference type="InterPro" id="IPR011011">
    <property type="entry name" value="Znf_FYVE_PHD"/>
</dbReference>
<dbReference type="GO" id="GO:0008270">
    <property type="term" value="F:zinc ion binding"/>
    <property type="evidence" value="ECO:0007669"/>
    <property type="project" value="UniProtKB-KW"/>
</dbReference>
<comment type="catalytic activity">
    <reaction evidence="14">
        <text>N(6),N(6),N(6)-trimethyl-L-lysyl(4)-[histone H3] + 3 2-oxoglutarate + 3 O2 = L-lysyl(4)-[histone H3] + 3 formaldehyde + 3 succinate + 3 CO2</text>
        <dbReference type="Rhea" id="RHEA:60208"/>
        <dbReference type="Rhea" id="RHEA-COMP:15537"/>
        <dbReference type="Rhea" id="RHEA-COMP:15547"/>
        <dbReference type="ChEBI" id="CHEBI:15379"/>
        <dbReference type="ChEBI" id="CHEBI:16526"/>
        <dbReference type="ChEBI" id="CHEBI:16810"/>
        <dbReference type="ChEBI" id="CHEBI:16842"/>
        <dbReference type="ChEBI" id="CHEBI:29969"/>
        <dbReference type="ChEBI" id="CHEBI:30031"/>
        <dbReference type="ChEBI" id="CHEBI:61961"/>
        <dbReference type="EC" id="1.14.11.67"/>
    </reaction>
</comment>
<dbReference type="GO" id="GO:0005634">
    <property type="term" value="C:nucleus"/>
    <property type="evidence" value="ECO:0007669"/>
    <property type="project" value="UniProtKB-SubCell"/>
</dbReference>
<dbReference type="Pfam" id="PF02928">
    <property type="entry name" value="zf-C5HC2"/>
    <property type="match status" value="1"/>
</dbReference>
<dbReference type="InterPro" id="IPR001965">
    <property type="entry name" value="Znf_PHD"/>
</dbReference>
<evidence type="ECO:0000313" key="22">
    <source>
        <dbReference type="Proteomes" id="UP000822476"/>
    </source>
</evidence>
<dbReference type="InterPro" id="IPR013083">
    <property type="entry name" value="Znf_RING/FYVE/PHD"/>
</dbReference>
<dbReference type="InterPro" id="IPR019787">
    <property type="entry name" value="Znf_PHD-finger"/>
</dbReference>
<keyword evidence="5" id="KW-0479">Metal-binding</keyword>
<comment type="similarity">
    <text evidence="3">Belongs to the JARID1 histone demethylase family.</text>
</comment>
<feature type="region of interest" description="Disordered" evidence="16">
    <location>
        <begin position="802"/>
        <end position="893"/>
    </location>
</feature>
<keyword evidence="10" id="KW-0223">Dioxygenase</keyword>
<keyword evidence="22" id="KW-1185">Reference proteome</keyword>
<evidence type="ECO:0000259" key="17">
    <source>
        <dbReference type="PROSITE" id="PS50016"/>
    </source>
</evidence>
<evidence type="ECO:0000256" key="6">
    <source>
        <dbReference type="ARBA" id="ARBA00022737"/>
    </source>
</evidence>
<feature type="region of interest" description="Disordered" evidence="16">
    <location>
        <begin position="1642"/>
        <end position="1663"/>
    </location>
</feature>
<dbReference type="SMART" id="SM00501">
    <property type="entry name" value="BRIGHT"/>
    <property type="match status" value="1"/>
</dbReference>
<evidence type="ECO:0000256" key="15">
    <source>
        <dbReference type="PROSITE-ProRule" id="PRU00146"/>
    </source>
</evidence>
<dbReference type="Pfam" id="PF21323">
    <property type="entry name" value="KDM5_C-hel"/>
    <property type="match status" value="1"/>
</dbReference>
<dbReference type="InterPro" id="IPR036431">
    <property type="entry name" value="ARID_dom_sf"/>
</dbReference>
<dbReference type="SUPFAM" id="SSF57903">
    <property type="entry name" value="FYVE/PHD zinc finger"/>
    <property type="match status" value="3"/>
</dbReference>
<evidence type="ECO:0000256" key="2">
    <source>
        <dbReference type="ARBA" id="ARBA00004123"/>
    </source>
</evidence>
<dbReference type="SMART" id="SM00545">
    <property type="entry name" value="JmjN"/>
    <property type="match status" value="1"/>
</dbReference>
<evidence type="ECO:0000256" key="12">
    <source>
        <dbReference type="ARBA" id="ARBA00023004"/>
    </source>
</evidence>
<dbReference type="SMART" id="SM01014">
    <property type="entry name" value="ARID"/>
    <property type="match status" value="1"/>
</dbReference>
<evidence type="ECO:0000256" key="1">
    <source>
        <dbReference type="ARBA" id="ARBA00001954"/>
    </source>
</evidence>
<evidence type="ECO:0000256" key="16">
    <source>
        <dbReference type="SAM" id="MobiDB-lite"/>
    </source>
</evidence>
<dbReference type="Pfam" id="PF01388">
    <property type="entry name" value="ARID"/>
    <property type="match status" value="1"/>
</dbReference>
<dbReference type="Pfam" id="PF00628">
    <property type="entry name" value="PHD"/>
    <property type="match status" value="3"/>
</dbReference>